<gene>
    <name evidence="1" type="ORF">HNR40_006317</name>
</gene>
<reference evidence="1 2" key="1">
    <citation type="submission" date="2020-08" db="EMBL/GenBank/DDBJ databases">
        <title>Genomic Encyclopedia of Type Strains, Phase IV (KMG-IV): sequencing the most valuable type-strain genomes for metagenomic binning, comparative biology and taxonomic classification.</title>
        <authorList>
            <person name="Goeker M."/>
        </authorList>
    </citation>
    <scope>NUCLEOTIDE SEQUENCE [LARGE SCALE GENOMIC DNA]</scope>
    <source>
        <strain evidence="1 2">DSM 45385</strain>
    </source>
</reference>
<evidence type="ECO:0000313" key="1">
    <source>
        <dbReference type="EMBL" id="MBB5080828.1"/>
    </source>
</evidence>
<sequence>MSFEERLLMELKNEIVARRRKVTVRRLLAGAAAAGIAATVAVAAPQLLGGETPAYAVTQRADGVYVQVNEFRDADKLEADLAARGIKADVTYIELGKRCAAGRGQVAGEDKVIDPKTWQNSPSAKAVRPDRKGVLIKPEYVGAGQTVMMEFTENTGRDSGEERVLRSFWGVVIEGEVKPCVLEDDPDWADPGRT</sequence>
<accession>A0A7W8EIR1</accession>
<dbReference type="Proteomes" id="UP000568380">
    <property type="component" value="Unassembled WGS sequence"/>
</dbReference>
<keyword evidence="2" id="KW-1185">Reference proteome</keyword>
<organism evidence="1 2">
    <name type="scientific">Nonomuraea endophytica</name>
    <dbReference type="NCBI Taxonomy" id="714136"/>
    <lineage>
        <taxon>Bacteria</taxon>
        <taxon>Bacillati</taxon>
        <taxon>Actinomycetota</taxon>
        <taxon>Actinomycetes</taxon>
        <taxon>Streptosporangiales</taxon>
        <taxon>Streptosporangiaceae</taxon>
        <taxon>Nonomuraea</taxon>
    </lineage>
</organism>
<dbReference type="AlphaFoldDB" id="A0A7W8EIR1"/>
<dbReference type="EMBL" id="JACHIN010000009">
    <property type="protein sequence ID" value="MBB5080828.1"/>
    <property type="molecule type" value="Genomic_DNA"/>
</dbReference>
<evidence type="ECO:0000313" key="2">
    <source>
        <dbReference type="Proteomes" id="UP000568380"/>
    </source>
</evidence>
<proteinExistence type="predicted"/>
<protein>
    <submittedName>
        <fullName evidence="1">Uncharacterized protein</fullName>
    </submittedName>
</protein>
<name>A0A7W8EIR1_9ACTN</name>
<comment type="caution">
    <text evidence="1">The sequence shown here is derived from an EMBL/GenBank/DDBJ whole genome shotgun (WGS) entry which is preliminary data.</text>
</comment>
<dbReference type="RefSeq" id="WP_184967633.1">
    <property type="nucleotide sequence ID" value="NZ_JACHIN010000009.1"/>
</dbReference>